<keyword evidence="3" id="KW-1185">Reference proteome</keyword>
<evidence type="ECO:0000313" key="3">
    <source>
        <dbReference type="Proteomes" id="UP000281553"/>
    </source>
</evidence>
<name>A0A3P7MZ89_DIBLA</name>
<dbReference type="OrthoDB" id="6251463at2759"/>
<evidence type="ECO:0000256" key="1">
    <source>
        <dbReference type="ARBA" id="ARBA00022441"/>
    </source>
</evidence>
<dbReference type="AlphaFoldDB" id="A0A3P7MZ89"/>
<dbReference type="Gene3D" id="2.120.10.80">
    <property type="entry name" value="Kelch-type beta propeller"/>
    <property type="match status" value="1"/>
</dbReference>
<dbReference type="Proteomes" id="UP000281553">
    <property type="component" value="Unassembled WGS sequence"/>
</dbReference>
<proteinExistence type="predicted"/>
<dbReference type="Pfam" id="PF01344">
    <property type="entry name" value="Kelch_1"/>
    <property type="match status" value="1"/>
</dbReference>
<evidence type="ECO:0008006" key="4">
    <source>
        <dbReference type="Google" id="ProtNLM"/>
    </source>
</evidence>
<dbReference type="InterPro" id="IPR015915">
    <property type="entry name" value="Kelch-typ_b-propeller"/>
</dbReference>
<feature type="non-terminal residue" evidence="2">
    <location>
        <position position="129"/>
    </location>
</feature>
<sequence>MRPPSEALVLFGIDHDRNSWSVLFFDSEMHKGERIADMEQRTFASYSVVEENIFVVGGSTAQQTYSTCVEEFSVRERRWLRRAPLTVGRKWHAAAVVRAGDAGQTLLGVFGGNHGDACENQISSCEVYN</sequence>
<evidence type="ECO:0000313" key="2">
    <source>
        <dbReference type="EMBL" id="VDN32390.1"/>
    </source>
</evidence>
<organism evidence="2 3">
    <name type="scientific">Dibothriocephalus latus</name>
    <name type="common">Fish tapeworm</name>
    <name type="synonym">Diphyllobothrium latum</name>
    <dbReference type="NCBI Taxonomy" id="60516"/>
    <lineage>
        <taxon>Eukaryota</taxon>
        <taxon>Metazoa</taxon>
        <taxon>Spiralia</taxon>
        <taxon>Lophotrochozoa</taxon>
        <taxon>Platyhelminthes</taxon>
        <taxon>Cestoda</taxon>
        <taxon>Eucestoda</taxon>
        <taxon>Diphyllobothriidea</taxon>
        <taxon>Diphyllobothriidae</taxon>
        <taxon>Dibothriocephalus</taxon>
    </lineage>
</organism>
<gene>
    <name evidence="2" type="ORF">DILT_LOCUS15972</name>
</gene>
<keyword evidence="1" id="KW-0880">Kelch repeat</keyword>
<accession>A0A3P7MZ89</accession>
<reference evidence="2 3" key="1">
    <citation type="submission" date="2018-11" db="EMBL/GenBank/DDBJ databases">
        <authorList>
            <consortium name="Pathogen Informatics"/>
        </authorList>
    </citation>
    <scope>NUCLEOTIDE SEQUENCE [LARGE SCALE GENOMIC DNA]</scope>
</reference>
<dbReference type="SUPFAM" id="SSF117281">
    <property type="entry name" value="Kelch motif"/>
    <property type="match status" value="1"/>
</dbReference>
<dbReference type="InterPro" id="IPR006652">
    <property type="entry name" value="Kelch_1"/>
</dbReference>
<protein>
    <recommendedName>
        <fullName evidence="4">Kelch repeat protein</fullName>
    </recommendedName>
</protein>
<dbReference type="EMBL" id="UYRU01082088">
    <property type="protein sequence ID" value="VDN32390.1"/>
    <property type="molecule type" value="Genomic_DNA"/>
</dbReference>